<sequence length="688" mass="78679">MSNEYSQKYNDFIDTYDRIFNVKTGESYEEIANLITSILINKYKECFKDIILSILTAIEYDYYHIRLYLKILNQILEIHSLKFRDFLKDNDIKDLAEKLDIFISTRIENHVTFNRKRYPNKDDIHYIIMHDQIDKFKEYISQKSIDRLCFKLPIFSGTSFSPIEECCLFGCVNIFYFLISNFKTEISENCLKYAFAGNNTDIINECLKNHQVNDECIDFIIYSHKNASLQYIIDRDLYQIDRIWNLEDKIIKSRNLKAAFILYDKDKNSVIPWCAAFPQFNEIVENEQLDFSRTISGKTILHYAALFNNSDIFKVLTKAETNKININSCDNADENSALHIALLNNYTEIAKILISRGANVNLKNKQNKNPLLIAFEKKNEEVAELLIKSGAKLGIKLESGLSALHYAVLNNWLNATKLLIPQSKTLNPKNKSHETPLHFCVRYGHREIAELLLSHGAKFTEKNKQGETPLHLCAKFNRSEIARLLFSYGNIKISDRDPTTPIHIAAEKGSIEIAKVLIENGAEINGKKRNGDTLALCAARNNQAEFMQFLISIGADIYTKSSKGKTPLHLAAQSNGIALAEILLNNGANINEKDDDGQTALHIAARYAKKEMVEFLLSHGANVRAKTKNKETALHISSKLDKKEISDLLISHRADLYARDIDGRTPQSYITGTNNYPTTLHMALRNRF</sequence>
<dbReference type="STRING" id="5722.A2FEC4"/>
<dbReference type="SMR" id="A2FEC4"/>
<organism evidence="5 6">
    <name type="scientific">Trichomonas vaginalis (strain ATCC PRA-98 / G3)</name>
    <dbReference type="NCBI Taxonomy" id="412133"/>
    <lineage>
        <taxon>Eukaryota</taxon>
        <taxon>Metamonada</taxon>
        <taxon>Parabasalia</taxon>
        <taxon>Trichomonadida</taxon>
        <taxon>Trichomonadidae</taxon>
        <taxon>Trichomonas</taxon>
    </lineage>
</organism>
<evidence type="ECO:0000313" key="6">
    <source>
        <dbReference type="Proteomes" id="UP000001542"/>
    </source>
</evidence>
<dbReference type="SUPFAM" id="SSF48403">
    <property type="entry name" value="Ankyrin repeat"/>
    <property type="match status" value="2"/>
</dbReference>
<keyword evidence="1" id="KW-0677">Repeat</keyword>
<accession>A2FEC4</accession>
<dbReference type="InterPro" id="IPR036770">
    <property type="entry name" value="Ankyrin_rpt-contain_sf"/>
</dbReference>
<dbReference type="InterPro" id="IPR020683">
    <property type="entry name" value="DUF3447"/>
</dbReference>
<dbReference type="InterPro" id="IPR002110">
    <property type="entry name" value="Ankyrin_rpt"/>
</dbReference>
<name>A2FEC4_TRIV3</name>
<dbReference type="PROSITE" id="PS50088">
    <property type="entry name" value="ANK_REPEAT"/>
    <property type="match status" value="10"/>
</dbReference>
<keyword evidence="6" id="KW-1185">Reference proteome</keyword>
<reference evidence="5" key="1">
    <citation type="submission" date="2006-10" db="EMBL/GenBank/DDBJ databases">
        <authorList>
            <person name="Amadeo P."/>
            <person name="Zhao Q."/>
            <person name="Wortman J."/>
            <person name="Fraser-Liggett C."/>
            <person name="Carlton J."/>
        </authorList>
    </citation>
    <scope>NUCLEOTIDE SEQUENCE</scope>
    <source>
        <strain evidence="5">G3</strain>
    </source>
</reference>
<dbReference type="VEuPathDB" id="TrichDB:TVAGG3_0545640"/>
<feature type="repeat" description="ANK" evidence="3">
    <location>
        <begin position="596"/>
        <end position="628"/>
    </location>
</feature>
<feature type="domain" description="DUF3447" evidence="4">
    <location>
        <begin position="182"/>
        <end position="261"/>
    </location>
</feature>
<dbReference type="eggNOG" id="KOG4177">
    <property type="taxonomic scope" value="Eukaryota"/>
</dbReference>
<feature type="repeat" description="ANK" evidence="3">
    <location>
        <begin position="333"/>
        <end position="365"/>
    </location>
</feature>
<evidence type="ECO:0000313" key="5">
    <source>
        <dbReference type="EMBL" id="EAX96764.1"/>
    </source>
</evidence>
<evidence type="ECO:0000256" key="2">
    <source>
        <dbReference type="ARBA" id="ARBA00023043"/>
    </source>
</evidence>
<dbReference type="PANTHER" id="PTHR24126:SF14">
    <property type="entry name" value="ANK_REP_REGION DOMAIN-CONTAINING PROTEIN"/>
    <property type="match status" value="1"/>
</dbReference>
<dbReference type="SMART" id="SM00248">
    <property type="entry name" value="ANK"/>
    <property type="match status" value="12"/>
</dbReference>
<feature type="repeat" description="ANK" evidence="3">
    <location>
        <begin position="530"/>
        <end position="562"/>
    </location>
</feature>
<dbReference type="OrthoDB" id="194358at2759"/>
<feature type="repeat" description="ANK" evidence="3">
    <location>
        <begin position="629"/>
        <end position="661"/>
    </location>
</feature>
<keyword evidence="2 3" id="KW-0040">ANK repeat</keyword>
<dbReference type="InParanoid" id="A2FEC4"/>
<dbReference type="VEuPathDB" id="TrichDB:TVAG_288650"/>
<feature type="repeat" description="ANK" evidence="3">
    <location>
        <begin position="465"/>
        <end position="489"/>
    </location>
</feature>
<dbReference type="PROSITE" id="PS50297">
    <property type="entry name" value="ANK_REP_REGION"/>
    <property type="match status" value="6"/>
</dbReference>
<dbReference type="PANTHER" id="PTHR24126">
    <property type="entry name" value="ANKYRIN REPEAT, PH AND SEC7 DOMAIN CONTAINING PROTEIN SECG-RELATED"/>
    <property type="match status" value="1"/>
</dbReference>
<dbReference type="RefSeq" id="XP_001309694.1">
    <property type="nucleotide sequence ID" value="XM_001309693.1"/>
</dbReference>
<dbReference type="Pfam" id="PF13637">
    <property type="entry name" value="Ank_4"/>
    <property type="match status" value="1"/>
</dbReference>
<dbReference type="Gene3D" id="1.25.40.20">
    <property type="entry name" value="Ankyrin repeat-containing domain"/>
    <property type="match status" value="2"/>
</dbReference>
<feature type="repeat" description="ANK" evidence="3">
    <location>
        <begin position="399"/>
        <end position="431"/>
    </location>
</feature>
<dbReference type="AlphaFoldDB" id="A2FEC4"/>
<gene>
    <name evidence="5" type="ORF">TVAG_288650</name>
</gene>
<dbReference type="EMBL" id="DS113745">
    <property type="protein sequence ID" value="EAX96764.1"/>
    <property type="molecule type" value="Genomic_DNA"/>
</dbReference>
<dbReference type="Pfam" id="PF11929">
    <property type="entry name" value="DUF3447"/>
    <property type="match status" value="1"/>
</dbReference>
<evidence type="ECO:0000256" key="3">
    <source>
        <dbReference type="PROSITE-ProRule" id="PRU00023"/>
    </source>
</evidence>
<evidence type="ECO:0000259" key="4">
    <source>
        <dbReference type="Pfam" id="PF11929"/>
    </source>
</evidence>
<feature type="repeat" description="ANK" evidence="3">
    <location>
        <begin position="432"/>
        <end position="464"/>
    </location>
</feature>
<protein>
    <submittedName>
        <fullName evidence="5">Ankyrin repeat protein, putative</fullName>
    </submittedName>
</protein>
<evidence type="ECO:0000256" key="1">
    <source>
        <dbReference type="ARBA" id="ARBA00022737"/>
    </source>
</evidence>
<dbReference type="Pfam" id="PF12796">
    <property type="entry name" value="Ank_2"/>
    <property type="match status" value="3"/>
</dbReference>
<proteinExistence type="predicted"/>
<feature type="repeat" description="ANK" evidence="3">
    <location>
        <begin position="497"/>
        <end position="529"/>
    </location>
</feature>
<dbReference type="PRINTS" id="PR01415">
    <property type="entry name" value="ANKYRIN"/>
</dbReference>
<dbReference type="KEGG" id="tva:4754538"/>
<dbReference type="Pfam" id="PF00023">
    <property type="entry name" value="Ank"/>
    <property type="match status" value="1"/>
</dbReference>
<feature type="repeat" description="ANK" evidence="3">
    <location>
        <begin position="563"/>
        <end position="595"/>
    </location>
</feature>
<dbReference type="Proteomes" id="UP000001542">
    <property type="component" value="Unassembled WGS sequence"/>
</dbReference>
<feature type="repeat" description="ANK" evidence="3">
    <location>
        <begin position="366"/>
        <end position="398"/>
    </location>
</feature>
<reference evidence="5" key="2">
    <citation type="journal article" date="2007" name="Science">
        <title>Draft genome sequence of the sexually transmitted pathogen Trichomonas vaginalis.</title>
        <authorList>
            <person name="Carlton J.M."/>
            <person name="Hirt R.P."/>
            <person name="Silva J.C."/>
            <person name="Delcher A.L."/>
            <person name="Schatz M."/>
            <person name="Zhao Q."/>
            <person name="Wortman J.R."/>
            <person name="Bidwell S.L."/>
            <person name="Alsmark U.C.M."/>
            <person name="Besteiro S."/>
            <person name="Sicheritz-Ponten T."/>
            <person name="Noel C.J."/>
            <person name="Dacks J.B."/>
            <person name="Foster P.G."/>
            <person name="Simillion C."/>
            <person name="Van de Peer Y."/>
            <person name="Miranda-Saavedra D."/>
            <person name="Barton G.J."/>
            <person name="Westrop G.D."/>
            <person name="Mueller S."/>
            <person name="Dessi D."/>
            <person name="Fiori P.L."/>
            <person name="Ren Q."/>
            <person name="Paulsen I."/>
            <person name="Zhang H."/>
            <person name="Bastida-Corcuera F.D."/>
            <person name="Simoes-Barbosa A."/>
            <person name="Brown M.T."/>
            <person name="Hayes R.D."/>
            <person name="Mukherjee M."/>
            <person name="Okumura C.Y."/>
            <person name="Schneider R."/>
            <person name="Smith A.J."/>
            <person name="Vanacova S."/>
            <person name="Villalvazo M."/>
            <person name="Haas B.J."/>
            <person name="Pertea M."/>
            <person name="Feldblyum T.V."/>
            <person name="Utterback T.R."/>
            <person name="Shu C.L."/>
            <person name="Osoegawa K."/>
            <person name="de Jong P.J."/>
            <person name="Hrdy I."/>
            <person name="Horvathova L."/>
            <person name="Zubacova Z."/>
            <person name="Dolezal P."/>
            <person name="Malik S.B."/>
            <person name="Logsdon J.M. Jr."/>
            <person name="Henze K."/>
            <person name="Gupta A."/>
            <person name="Wang C.C."/>
            <person name="Dunne R.L."/>
            <person name="Upcroft J.A."/>
            <person name="Upcroft P."/>
            <person name="White O."/>
            <person name="Salzberg S.L."/>
            <person name="Tang P."/>
            <person name="Chiu C.-H."/>
            <person name="Lee Y.-S."/>
            <person name="Embley T.M."/>
            <person name="Coombs G.H."/>
            <person name="Mottram J.C."/>
            <person name="Tachezy J."/>
            <person name="Fraser-Liggett C.M."/>
            <person name="Johnson P.J."/>
        </authorList>
    </citation>
    <scope>NUCLEOTIDE SEQUENCE [LARGE SCALE GENOMIC DNA]</scope>
    <source>
        <strain evidence="5">G3</strain>
    </source>
</reference>